<feature type="active site" description="Proton donor/acceptor" evidence="2">
    <location>
        <position position="148"/>
    </location>
</feature>
<dbReference type="Pfam" id="PF00701">
    <property type="entry name" value="DHDPS"/>
    <property type="match status" value="1"/>
</dbReference>
<dbReference type="GO" id="GO:0008840">
    <property type="term" value="F:4-hydroxy-tetrahydrodipicolinate synthase activity"/>
    <property type="evidence" value="ECO:0007669"/>
    <property type="project" value="TreeGrafter"/>
</dbReference>
<name>A0A161HMZ3_9ASCO</name>
<dbReference type="KEGG" id="slb:AWJ20_3014"/>
<evidence type="ECO:0000256" key="1">
    <source>
        <dbReference type="PIRNR" id="PIRNR001365"/>
    </source>
</evidence>
<dbReference type="EMBL" id="CP014503">
    <property type="protein sequence ID" value="ANB15387.1"/>
    <property type="molecule type" value="Genomic_DNA"/>
</dbReference>
<evidence type="ECO:0000313" key="4">
    <source>
        <dbReference type="EMBL" id="ANB15387.1"/>
    </source>
</evidence>
<keyword evidence="1" id="KW-0456">Lyase</keyword>
<dbReference type="InterPro" id="IPR013785">
    <property type="entry name" value="Aldolase_TIM"/>
</dbReference>
<dbReference type="CDD" id="cd00408">
    <property type="entry name" value="DHDPS-like"/>
    <property type="match status" value="1"/>
</dbReference>
<organism evidence="4 5">
    <name type="scientific">Sugiyamaella lignohabitans</name>
    <dbReference type="NCBI Taxonomy" id="796027"/>
    <lineage>
        <taxon>Eukaryota</taxon>
        <taxon>Fungi</taxon>
        <taxon>Dikarya</taxon>
        <taxon>Ascomycota</taxon>
        <taxon>Saccharomycotina</taxon>
        <taxon>Dipodascomycetes</taxon>
        <taxon>Dipodascales</taxon>
        <taxon>Trichomonascaceae</taxon>
        <taxon>Sugiyamaella</taxon>
    </lineage>
</organism>
<dbReference type="PIRSF" id="PIRSF001365">
    <property type="entry name" value="DHDPS"/>
    <property type="match status" value="1"/>
</dbReference>
<evidence type="ECO:0008006" key="6">
    <source>
        <dbReference type="Google" id="ProtNLM"/>
    </source>
</evidence>
<dbReference type="Proteomes" id="UP000189580">
    <property type="component" value="Chromosome b"/>
</dbReference>
<dbReference type="RefSeq" id="XP_018737864.1">
    <property type="nucleotide sequence ID" value="XM_018880003.1"/>
</dbReference>
<accession>A0A161HMZ3</accession>
<evidence type="ECO:0000313" key="5">
    <source>
        <dbReference type="Proteomes" id="UP000189580"/>
    </source>
</evidence>
<dbReference type="OrthoDB" id="191315at2759"/>
<feature type="binding site" evidence="3">
    <location>
        <position position="54"/>
    </location>
    <ligand>
        <name>pyruvate</name>
        <dbReference type="ChEBI" id="CHEBI:15361"/>
    </ligand>
</feature>
<comment type="similarity">
    <text evidence="1">Belongs to the DapA family.</text>
</comment>
<dbReference type="SMART" id="SM01130">
    <property type="entry name" value="DHDPS"/>
    <property type="match status" value="1"/>
</dbReference>
<sequence length="317" mass="33706">MTASAPAPGVYTPVPTFFKSGSKGKYELDIDTQVKHAAFLAENGIKGVVLLGSTGEMIHLTREERIELIAGVKKGLTELGHTKFEIYAGVAHNGIQDTIDEIEAVKKAGATYAMALAPNYFAPASTQASIIEWFTEVANASALPIVIYYFPGVSNGLLITPDTLAELSAHPNIVGVKLSHGDLSHYAQLALNPKVQANDFTTFTGLGQVLLPAISVGISATIDAISSAYPKSVVKLFNLALEGKTKEAQKIQYLVSRAEEIIVAKGPVGTKYAVAKALGYSKQAQLGRPPLSEPLTTAQIERFEPELEALAALEKSL</sequence>
<dbReference type="PANTHER" id="PTHR12128:SF68">
    <property type="entry name" value="DIHYDRODIPICOLINATE SYNTHETASE"/>
    <property type="match status" value="1"/>
</dbReference>
<gene>
    <name evidence="4" type="ORF">AWJ20_3014</name>
</gene>
<dbReference type="PANTHER" id="PTHR12128">
    <property type="entry name" value="DIHYDRODIPICOLINATE SYNTHASE"/>
    <property type="match status" value="1"/>
</dbReference>
<dbReference type="GeneID" id="30034990"/>
<dbReference type="InterPro" id="IPR002220">
    <property type="entry name" value="DapA-like"/>
</dbReference>
<reference evidence="4 5" key="1">
    <citation type="submission" date="2016-02" db="EMBL/GenBank/DDBJ databases">
        <title>Complete genome sequence and transcriptome regulation of the pentose utilising yeast Sugiyamaella lignohabitans.</title>
        <authorList>
            <person name="Bellasio M."/>
            <person name="Peymann A."/>
            <person name="Valli M."/>
            <person name="Sipitzky M."/>
            <person name="Graf A."/>
            <person name="Sauer M."/>
            <person name="Marx H."/>
            <person name="Mattanovich D."/>
        </authorList>
    </citation>
    <scope>NUCLEOTIDE SEQUENCE [LARGE SCALE GENOMIC DNA]</scope>
    <source>
        <strain evidence="4 5">CBS 10342</strain>
    </source>
</reference>
<dbReference type="PRINTS" id="PR00146">
    <property type="entry name" value="DHPICSNTHASE"/>
</dbReference>
<dbReference type="SUPFAM" id="SSF51569">
    <property type="entry name" value="Aldolase"/>
    <property type="match status" value="1"/>
</dbReference>
<feature type="binding site" evidence="3">
    <location>
        <position position="222"/>
    </location>
    <ligand>
        <name>pyruvate</name>
        <dbReference type="ChEBI" id="CHEBI:15361"/>
    </ligand>
</feature>
<proteinExistence type="inferred from homology"/>
<dbReference type="AlphaFoldDB" id="A0A161HMZ3"/>
<feature type="active site" description="Schiff-base intermediate with substrate" evidence="2">
    <location>
        <position position="177"/>
    </location>
</feature>
<evidence type="ECO:0000256" key="2">
    <source>
        <dbReference type="PIRSR" id="PIRSR001365-1"/>
    </source>
</evidence>
<keyword evidence="5" id="KW-1185">Reference proteome</keyword>
<dbReference type="Gene3D" id="3.20.20.70">
    <property type="entry name" value="Aldolase class I"/>
    <property type="match status" value="1"/>
</dbReference>
<evidence type="ECO:0000256" key="3">
    <source>
        <dbReference type="PIRSR" id="PIRSR001365-2"/>
    </source>
</evidence>
<protein>
    <recommendedName>
        <fullName evidence="6">Dihydrodipicolinate synthase</fullName>
    </recommendedName>
</protein>